<evidence type="ECO:0000313" key="2">
    <source>
        <dbReference type="Proteomes" id="UP000253437"/>
    </source>
</evidence>
<sequence length="464" mass="52495">MNQSDIQKDFEKELAKSSWWRRTIGSQFVAYLSLFVAQIVDRVTRAGERALQESFLSLAVNRRSILAGAESVGHVGRKISPSIGKANVTNVSAERVTLPAKSQCVAGNQKRYTILESIDLQPNETKEYEVQQFEVYTTTYIVEDEKAWLSIVFSQEMTARTHKLNVSVNGQLWEHAFKFRGCNDKSRAYMEYYKSTDQLGIRFGNGITGQIPRLGDLITLEFWLTEGDTTLLDGQKLDLVDTASFAGSVVPVKIETSSTVTGGAEGEDIESIRSGALYATPYDNQIAWDSDYKTFIRNNLSGMIWLSVWGEQEQEELKGKKDIRNINRIFISAYSNIRAEDVIKEQILELFNGREGYNEIYEYVPRKDVPFTVKVTGYVVANVSPKDVEEAVKEQLTFKFGKAIKDKGEIFIKDIWSAVDEVARVMGLSEYKVEATGLLENVPIDTYHYLDSENSTFSFTHRPL</sequence>
<evidence type="ECO:0008006" key="3">
    <source>
        <dbReference type="Google" id="ProtNLM"/>
    </source>
</evidence>
<dbReference type="AlphaFoldDB" id="A0A8B3DNJ0"/>
<organism evidence="1 2">
    <name type="scientific">Vibrio harveyi</name>
    <name type="common">Beneckea harveyi</name>
    <dbReference type="NCBI Taxonomy" id="669"/>
    <lineage>
        <taxon>Bacteria</taxon>
        <taxon>Pseudomonadati</taxon>
        <taxon>Pseudomonadota</taxon>
        <taxon>Gammaproteobacteria</taxon>
        <taxon>Vibrionales</taxon>
        <taxon>Vibrionaceae</taxon>
        <taxon>Vibrio</taxon>
    </lineage>
</organism>
<comment type="caution">
    <text evidence="1">The sequence shown here is derived from an EMBL/GenBank/DDBJ whole genome shotgun (WGS) entry which is preliminary data.</text>
</comment>
<evidence type="ECO:0000313" key="1">
    <source>
        <dbReference type="EMBL" id="RIW17880.1"/>
    </source>
</evidence>
<protein>
    <recommendedName>
        <fullName evidence="3">Baseplate protein J-like domain-containing protein</fullName>
    </recommendedName>
</protein>
<dbReference type="RefSeq" id="WP_114091724.1">
    <property type="nucleotide sequence ID" value="NZ_QOUW02000007.1"/>
</dbReference>
<accession>A0A8B3DNJ0</accession>
<dbReference type="Proteomes" id="UP000253437">
    <property type="component" value="Unassembled WGS sequence"/>
</dbReference>
<gene>
    <name evidence="1" type="ORF">DS957_003700</name>
</gene>
<proteinExistence type="predicted"/>
<name>A0A8B3DNJ0_VIBHA</name>
<dbReference type="EMBL" id="QOUW02000007">
    <property type="protein sequence ID" value="RIW17880.1"/>
    <property type="molecule type" value="Genomic_DNA"/>
</dbReference>
<reference evidence="1 2" key="1">
    <citation type="submission" date="2018-08" db="EMBL/GenBank/DDBJ databases">
        <title>Vibrio harveyi strains pathogenic to white snook Centropomus viridis Lockington (1877) and potential probiotic bacteria.</title>
        <authorList>
            <person name="Soto-Rodriguez S."/>
            <person name="Gomez-Gil B."/>
            <person name="Lozano-Olvera R."/>
        </authorList>
    </citation>
    <scope>NUCLEOTIDE SEQUENCE [LARGE SCALE GENOMIC DNA]</scope>
    <source>
        <strain evidence="1 2">CAIM 1508</strain>
    </source>
</reference>